<evidence type="ECO:0000313" key="3">
    <source>
        <dbReference type="Proteomes" id="UP000078368"/>
    </source>
</evidence>
<protein>
    <recommendedName>
        <fullName evidence="4">Lipoprotein</fullName>
    </recommendedName>
</protein>
<dbReference type="EMBL" id="LVZK01000001">
    <property type="protein sequence ID" value="OAP86377.1"/>
    <property type="molecule type" value="Genomic_DNA"/>
</dbReference>
<comment type="caution">
    <text evidence="2">The sequence shown here is derived from an EMBL/GenBank/DDBJ whole genome shotgun (WGS) entry which is preliminary data.</text>
</comment>
<dbReference type="RefSeq" id="WP_064231201.1">
    <property type="nucleotide sequence ID" value="NZ_LVZK01000001.1"/>
</dbReference>
<organism evidence="2 3">
    <name type="scientific">Peptidiphaga gingivicola</name>
    <dbReference type="NCBI Taxonomy" id="2741497"/>
    <lineage>
        <taxon>Bacteria</taxon>
        <taxon>Bacillati</taxon>
        <taxon>Actinomycetota</taxon>
        <taxon>Actinomycetes</taxon>
        <taxon>Actinomycetales</taxon>
        <taxon>Actinomycetaceae</taxon>
        <taxon>Peptidiphaga</taxon>
    </lineage>
</organism>
<reference evidence="2 3" key="1">
    <citation type="submission" date="2016-04" db="EMBL/GenBank/DDBJ databases">
        <title>Peptidophaga gingivicola gen. nov., sp. nov., isolated from human subgingival plaque.</title>
        <authorList>
            <person name="Beall C.J."/>
            <person name="Mokrzan E.M."/>
            <person name="Griffen A.L."/>
            <person name="Leys E.J."/>
        </authorList>
    </citation>
    <scope>NUCLEOTIDE SEQUENCE [LARGE SCALE GENOMIC DNA]</scope>
    <source>
        <strain evidence="2 3">BA112</strain>
    </source>
</reference>
<evidence type="ECO:0008006" key="4">
    <source>
        <dbReference type="Google" id="ProtNLM"/>
    </source>
</evidence>
<sequence>MKTKLAAKAFAAVALACTALAGCTKPGTAATVNGRPVSEQSVDELAQQLKESGLGKSLTASGVDLSSRFRLLGFRVTITAVGPAVDKASEKLDASQKDQILGQCKKGLNTSSELPSDVQRYCLARALTSGQPAFQKEISGILADMKVEYSKRYGVADKQKGLELPEYLTLRRG</sequence>
<keyword evidence="1" id="KW-0732">Signal</keyword>
<proteinExistence type="predicted"/>
<feature type="chain" id="PRO_5039387277" description="Lipoprotein" evidence="1">
    <location>
        <begin position="22"/>
        <end position="173"/>
    </location>
</feature>
<evidence type="ECO:0000256" key="1">
    <source>
        <dbReference type="SAM" id="SignalP"/>
    </source>
</evidence>
<dbReference type="PROSITE" id="PS51257">
    <property type="entry name" value="PROKAR_LIPOPROTEIN"/>
    <property type="match status" value="1"/>
</dbReference>
<accession>A0A179B3V0</accession>
<dbReference type="Proteomes" id="UP000078368">
    <property type="component" value="Unassembled WGS sequence"/>
</dbReference>
<gene>
    <name evidence="2" type="ORF">A4H34_04305</name>
</gene>
<dbReference type="STRING" id="1823756.A4H34_04305"/>
<evidence type="ECO:0000313" key="2">
    <source>
        <dbReference type="EMBL" id="OAP86377.1"/>
    </source>
</evidence>
<dbReference type="AlphaFoldDB" id="A0A179B3V0"/>
<keyword evidence="3" id="KW-1185">Reference proteome</keyword>
<feature type="signal peptide" evidence="1">
    <location>
        <begin position="1"/>
        <end position="21"/>
    </location>
</feature>
<name>A0A179B3V0_9ACTO</name>